<dbReference type="HOGENOM" id="CLU_3059835_0_0_9"/>
<evidence type="ECO:0000313" key="2">
    <source>
        <dbReference type="EMBL" id="EGK61448.1"/>
    </source>
</evidence>
<accession>F5RJV8</accession>
<protein>
    <submittedName>
        <fullName evidence="2">Uncharacterized protein</fullName>
    </submittedName>
</protein>
<reference evidence="2 3" key="1">
    <citation type="submission" date="2011-04" db="EMBL/GenBank/DDBJ databases">
        <authorList>
            <person name="Muzny D."/>
            <person name="Qin X."/>
            <person name="Deng J."/>
            <person name="Jiang H."/>
            <person name="Liu Y."/>
            <person name="Qu J."/>
            <person name="Song X.-Z."/>
            <person name="Zhang L."/>
            <person name="Thornton R."/>
            <person name="Coyle M."/>
            <person name="Francisco L."/>
            <person name="Jackson L."/>
            <person name="Javaid M."/>
            <person name="Korchina V."/>
            <person name="Kovar C."/>
            <person name="Mata R."/>
            <person name="Mathew T."/>
            <person name="Ngo R."/>
            <person name="Nguyen L."/>
            <person name="Nguyen N."/>
            <person name="Okwuonu G."/>
            <person name="Ongeri F."/>
            <person name="Pham C."/>
            <person name="Simmons D."/>
            <person name="Wilczek-Boney K."/>
            <person name="Hale W."/>
            <person name="Jakkamsetti A."/>
            <person name="Pham P."/>
            <person name="Ruth R."/>
            <person name="San Lucas F."/>
            <person name="Warren J."/>
            <person name="Zhang J."/>
            <person name="Zhao Z."/>
            <person name="Zhou C."/>
            <person name="Zhu D."/>
            <person name="Lee S."/>
            <person name="Bess C."/>
            <person name="Blankenburg K."/>
            <person name="Forbes L."/>
            <person name="Fu Q."/>
            <person name="Gubbala S."/>
            <person name="Hirani K."/>
            <person name="Jayaseelan J.C."/>
            <person name="Lara F."/>
            <person name="Munidasa M."/>
            <person name="Palculict T."/>
            <person name="Patil S."/>
            <person name="Pu L.-L."/>
            <person name="Saada N."/>
            <person name="Tang L."/>
            <person name="Weissenberger G."/>
            <person name="Zhu Y."/>
            <person name="Hemphill L."/>
            <person name="Shang Y."/>
            <person name="Youmans B."/>
            <person name="Ayvaz T."/>
            <person name="Ross M."/>
            <person name="Santibanez J."/>
            <person name="Aqrawi P."/>
            <person name="Gross S."/>
            <person name="Joshi V."/>
            <person name="Fowler G."/>
            <person name="Nazareth L."/>
            <person name="Reid J."/>
            <person name="Worley K."/>
            <person name="Petrosino J."/>
            <person name="Highlander S."/>
            <person name="Gibbs R."/>
        </authorList>
    </citation>
    <scope>NUCLEOTIDE SEQUENCE [LARGE SCALE GENOMIC DNA]</scope>
    <source>
        <strain evidence="2 3">DSM 2778</strain>
    </source>
</reference>
<dbReference type="AlphaFoldDB" id="F5RJV8"/>
<name>F5RJV8_9FIRM</name>
<organism evidence="2 3">
    <name type="scientific">Centipeda periodontii DSM 2778</name>
    <dbReference type="NCBI Taxonomy" id="888060"/>
    <lineage>
        <taxon>Bacteria</taxon>
        <taxon>Bacillati</taxon>
        <taxon>Bacillota</taxon>
        <taxon>Negativicutes</taxon>
        <taxon>Selenomonadales</taxon>
        <taxon>Selenomonadaceae</taxon>
        <taxon>Centipeda</taxon>
    </lineage>
</organism>
<evidence type="ECO:0000256" key="1">
    <source>
        <dbReference type="SAM" id="Phobius"/>
    </source>
</evidence>
<keyword evidence="3" id="KW-1185">Reference proteome</keyword>
<sequence>MRLYANARALSISFSSMIAHASFFFNDIVHAFSFLLPTMADFLIGLGGGSFVR</sequence>
<keyword evidence="1" id="KW-1133">Transmembrane helix</keyword>
<feature type="transmembrane region" description="Helical" evidence="1">
    <location>
        <begin position="7"/>
        <end position="25"/>
    </location>
</feature>
<keyword evidence="1" id="KW-0812">Transmembrane</keyword>
<dbReference type="EMBL" id="AFHQ01000017">
    <property type="protein sequence ID" value="EGK61448.1"/>
    <property type="molecule type" value="Genomic_DNA"/>
</dbReference>
<keyword evidence="1" id="KW-0472">Membrane</keyword>
<gene>
    <name evidence="2" type="ORF">HMPREF9081_0529</name>
</gene>
<comment type="caution">
    <text evidence="2">The sequence shown here is derived from an EMBL/GenBank/DDBJ whole genome shotgun (WGS) entry which is preliminary data.</text>
</comment>
<proteinExistence type="predicted"/>
<dbReference type="Proteomes" id="UP000004067">
    <property type="component" value="Unassembled WGS sequence"/>
</dbReference>
<evidence type="ECO:0000313" key="3">
    <source>
        <dbReference type="Proteomes" id="UP000004067"/>
    </source>
</evidence>